<evidence type="ECO:0000256" key="2">
    <source>
        <dbReference type="ARBA" id="ARBA00022723"/>
    </source>
</evidence>
<dbReference type="Gene3D" id="1.10.760.10">
    <property type="entry name" value="Cytochrome c-like domain"/>
    <property type="match status" value="1"/>
</dbReference>
<accession>A0AAE3U386</accession>
<dbReference type="GO" id="GO:0004130">
    <property type="term" value="F:cytochrome-c peroxidase activity"/>
    <property type="evidence" value="ECO:0007669"/>
    <property type="project" value="TreeGrafter"/>
</dbReference>
<keyword evidence="3 4" id="KW-0408">Iron</keyword>
<comment type="caution">
    <text evidence="6">The sequence shown here is derived from an EMBL/GenBank/DDBJ whole genome shotgun (WGS) entry which is preliminary data.</text>
</comment>
<evidence type="ECO:0000313" key="6">
    <source>
        <dbReference type="EMBL" id="MDI7924894.1"/>
    </source>
</evidence>
<feature type="domain" description="Cytochrome c" evidence="5">
    <location>
        <begin position="364"/>
        <end position="496"/>
    </location>
</feature>
<dbReference type="PANTHER" id="PTHR30600:SF4">
    <property type="entry name" value="CYTOCHROME C DOMAIN-CONTAINING PROTEIN"/>
    <property type="match status" value="1"/>
</dbReference>
<dbReference type="GO" id="GO:0020037">
    <property type="term" value="F:heme binding"/>
    <property type="evidence" value="ECO:0007669"/>
    <property type="project" value="InterPro"/>
</dbReference>
<evidence type="ECO:0000313" key="7">
    <source>
        <dbReference type="Proteomes" id="UP001161580"/>
    </source>
</evidence>
<dbReference type="Proteomes" id="UP001161580">
    <property type="component" value="Unassembled WGS sequence"/>
</dbReference>
<keyword evidence="2 4" id="KW-0479">Metal-binding</keyword>
<dbReference type="PROSITE" id="PS51007">
    <property type="entry name" value="CYTC"/>
    <property type="match status" value="1"/>
</dbReference>
<keyword evidence="1 4" id="KW-0349">Heme</keyword>
<dbReference type="RefSeq" id="WP_311788894.1">
    <property type="nucleotide sequence ID" value="NZ_JALDYY010000020.1"/>
</dbReference>
<dbReference type="InterPro" id="IPR036909">
    <property type="entry name" value="Cyt_c-like_dom_sf"/>
</dbReference>
<evidence type="ECO:0000256" key="4">
    <source>
        <dbReference type="PROSITE-ProRule" id="PRU00433"/>
    </source>
</evidence>
<protein>
    <submittedName>
        <fullName evidence="6">Thiol oxidoreductase</fullName>
    </submittedName>
</protein>
<evidence type="ECO:0000256" key="3">
    <source>
        <dbReference type="ARBA" id="ARBA00023004"/>
    </source>
</evidence>
<gene>
    <name evidence="6" type="ORF">MRS75_22825</name>
</gene>
<dbReference type="PANTHER" id="PTHR30600">
    <property type="entry name" value="CYTOCHROME C PEROXIDASE-RELATED"/>
    <property type="match status" value="1"/>
</dbReference>
<dbReference type="InterPro" id="IPR009056">
    <property type="entry name" value="Cyt_c-like_dom"/>
</dbReference>
<dbReference type="AlphaFoldDB" id="A0AAE3U386"/>
<dbReference type="GO" id="GO:0046872">
    <property type="term" value="F:metal ion binding"/>
    <property type="evidence" value="ECO:0007669"/>
    <property type="project" value="UniProtKB-KW"/>
</dbReference>
<keyword evidence="7" id="KW-1185">Reference proteome</keyword>
<evidence type="ECO:0000259" key="5">
    <source>
        <dbReference type="PROSITE" id="PS51007"/>
    </source>
</evidence>
<sequence>MLAVALDASVSANTDLPAARLDLSEPDEARVGKVTRPADQFTKAEPYEAMQGGAATSIHPVNGDAFSHMSANLSFVEEQDFKLGNALFRKLWVSSPSSTQASDGLGPLYNARACQSCHLKDGRGRPPEGDRDATSMFLRLARPAKNAGEQAAIGAHEVLNFPDPIYGEQLQDLAVPGLAAEGRMSIAYQERTVTLADGTSVNLRKPHYEASDLAYGPLSPETTLSARVAPPMIGLGLIEAIHEADILAHADPDDRDGDGISGKAAIVRDGSTGKLALGRFGWKAQNATVREQSARAFASDIGISTPDVPRHFGDCTKSQPKCLAMSNGVQPRLGDTEAPSPVLDLVTFYSENLAVPARRKASFPDVLKGKALFYGAGCPTCHVPKFVTRRDAANKAQAFQLIWPYSDFLLHDMGDGLADGQAVGLATGREWRTPPLWGIGLTQTVNGHSFFLHDGRARNFTEAILWHGGEAERARDAFSSMPADGRQSLLTFLESL</sequence>
<reference evidence="6" key="1">
    <citation type="submission" date="2022-03" db="EMBL/GenBank/DDBJ databases">
        <title>Fererhizobium litorale gen. nov., sp. nov., isolated from sandy sediments of the Sea of Japan seashore.</title>
        <authorList>
            <person name="Romanenko L."/>
            <person name="Kurilenko V."/>
            <person name="Otstavnykh N."/>
            <person name="Svetashev V."/>
            <person name="Tekutyeva L."/>
            <person name="Isaeva M."/>
            <person name="Mikhailov V."/>
        </authorList>
    </citation>
    <scope>NUCLEOTIDE SEQUENCE</scope>
    <source>
        <strain evidence="6">KMM 9576</strain>
    </source>
</reference>
<dbReference type="Pfam" id="PF06537">
    <property type="entry name" value="DHOR"/>
    <property type="match status" value="1"/>
</dbReference>
<evidence type="ECO:0000256" key="1">
    <source>
        <dbReference type="ARBA" id="ARBA00022617"/>
    </source>
</evidence>
<proteinExistence type="predicted"/>
<name>A0AAE3U386_9HYPH</name>
<dbReference type="EMBL" id="JALDYZ010000020">
    <property type="protein sequence ID" value="MDI7924894.1"/>
    <property type="molecule type" value="Genomic_DNA"/>
</dbReference>
<dbReference type="GO" id="GO:0009055">
    <property type="term" value="F:electron transfer activity"/>
    <property type="evidence" value="ECO:0007669"/>
    <property type="project" value="InterPro"/>
</dbReference>
<dbReference type="SUPFAM" id="SSF46626">
    <property type="entry name" value="Cytochrome c"/>
    <property type="match status" value="1"/>
</dbReference>
<organism evidence="6 7">
    <name type="scientific">Ferirhizobium litorale</name>
    <dbReference type="NCBI Taxonomy" id="2927786"/>
    <lineage>
        <taxon>Bacteria</taxon>
        <taxon>Pseudomonadati</taxon>
        <taxon>Pseudomonadota</taxon>
        <taxon>Alphaproteobacteria</taxon>
        <taxon>Hyphomicrobiales</taxon>
        <taxon>Rhizobiaceae</taxon>
        <taxon>Ferirhizobium</taxon>
    </lineage>
</organism>
<dbReference type="PIRSF" id="PIRSF028099">
    <property type="entry name" value="DUF1111"/>
    <property type="match status" value="1"/>
</dbReference>
<dbReference type="InterPro" id="IPR051395">
    <property type="entry name" value="Cytochrome_c_Peroxidase/MauG"/>
</dbReference>
<dbReference type="InterPro" id="IPR010538">
    <property type="entry name" value="DHOR"/>
</dbReference>